<protein>
    <submittedName>
        <fullName evidence="2">Uncharacterized protein</fullName>
    </submittedName>
</protein>
<dbReference type="PANTHER" id="PTHR35043:SF7">
    <property type="entry name" value="TRANSCRIPTION FACTOR DOMAIN-CONTAINING PROTEIN"/>
    <property type="match status" value="1"/>
</dbReference>
<dbReference type="AlphaFoldDB" id="A0A8H4QEK8"/>
<feature type="transmembrane region" description="Helical" evidence="1">
    <location>
        <begin position="400"/>
        <end position="425"/>
    </location>
</feature>
<name>A0A8H4QEK8_9AGAR</name>
<keyword evidence="1" id="KW-0812">Transmembrane</keyword>
<accession>A0A8H4QEK8</accession>
<gene>
    <name evidence="2" type="ORF">D9613_012259</name>
</gene>
<dbReference type="EMBL" id="JAACJL010000061">
    <property type="protein sequence ID" value="KAF4609604.1"/>
    <property type="molecule type" value="Genomic_DNA"/>
</dbReference>
<organism evidence="2 3">
    <name type="scientific">Agrocybe pediades</name>
    <dbReference type="NCBI Taxonomy" id="84607"/>
    <lineage>
        <taxon>Eukaryota</taxon>
        <taxon>Fungi</taxon>
        <taxon>Dikarya</taxon>
        <taxon>Basidiomycota</taxon>
        <taxon>Agaricomycotina</taxon>
        <taxon>Agaricomycetes</taxon>
        <taxon>Agaricomycetidae</taxon>
        <taxon>Agaricales</taxon>
        <taxon>Agaricineae</taxon>
        <taxon>Strophariaceae</taxon>
        <taxon>Agrocybe</taxon>
    </lineage>
</organism>
<dbReference type="PANTHER" id="PTHR35043">
    <property type="entry name" value="TRANSCRIPTION FACTOR DOMAIN-CONTAINING PROTEIN"/>
    <property type="match status" value="1"/>
</dbReference>
<evidence type="ECO:0000313" key="3">
    <source>
        <dbReference type="Proteomes" id="UP000521872"/>
    </source>
</evidence>
<feature type="transmembrane region" description="Helical" evidence="1">
    <location>
        <begin position="95"/>
        <end position="115"/>
    </location>
</feature>
<evidence type="ECO:0000313" key="2">
    <source>
        <dbReference type="EMBL" id="KAF4609604.1"/>
    </source>
</evidence>
<comment type="caution">
    <text evidence="2">The sequence shown here is derived from an EMBL/GenBank/DDBJ whole genome shotgun (WGS) entry which is preliminary data.</text>
</comment>
<feature type="transmembrane region" description="Helical" evidence="1">
    <location>
        <begin position="445"/>
        <end position="464"/>
    </location>
</feature>
<evidence type="ECO:0000256" key="1">
    <source>
        <dbReference type="SAM" id="Phobius"/>
    </source>
</evidence>
<feature type="transmembrane region" description="Helical" evidence="1">
    <location>
        <begin position="367"/>
        <end position="388"/>
    </location>
</feature>
<keyword evidence="1" id="KW-1133">Transmembrane helix</keyword>
<keyword evidence="1" id="KW-0472">Membrane</keyword>
<dbReference type="Proteomes" id="UP000521872">
    <property type="component" value="Unassembled WGS sequence"/>
</dbReference>
<keyword evidence="3" id="KW-1185">Reference proteome</keyword>
<proteinExistence type="predicted"/>
<feature type="transmembrane region" description="Helical" evidence="1">
    <location>
        <begin position="54"/>
        <end position="74"/>
    </location>
</feature>
<reference evidence="2 3" key="1">
    <citation type="submission" date="2019-12" db="EMBL/GenBank/DDBJ databases">
        <authorList>
            <person name="Floudas D."/>
            <person name="Bentzer J."/>
            <person name="Ahren D."/>
            <person name="Johansson T."/>
            <person name="Persson P."/>
            <person name="Tunlid A."/>
        </authorList>
    </citation>
    <scope>NUCLEOTIDE SEQUENCE [LARGE SCALE GENOMIC DNA]</scope>
    <source>
        <strain evidence="2 3">CBS 102.39</strain>
    </source>
</reference>
<sequence length="487" mass="54234">MALRPPYVSILLLSAALVYVLETTIVLVLAAPAQDVLFMYGEREQTLPVSNKRSIWNIIYSCLATLFACSWVSVHPNVPTPCLSGIKHGIRRLELMVWSIIAPEYTIFWATAQWVSARKIETKYKGTGWTKTHGFFLQMGGFMLYESNSTQRLGTLSIDTFEDLVESKKIKFPEISYEEIKDRSKGDGLAKALVLTQTTWFIIQLIARYSQRLVITEIELTTSAFAVLNGAMYFLWWSKPLDVQCADPVYLVGDSDDSGERQTSAMSVLSHPNNRVPHPNPWKFPLLPNDQIALQPSIPLENASGVGYRHSRIFKFISTTLWMPAVELKRLLIYRIRSATVPPGYGQTCMPMFYAGPTSVKEPGGAVLFSVTLGLIFGGIHCVGWSLSFSSATERTIWRICAAIITAMLPAGLMFNLILLTIAYLLDINPAERGTRFVKFGELSLSGGIALYVAARVCLLAVAISSLRNLPTGAYEVVRWSTFIPHI</sequence>